<dbReference type="Gene3D" id="1.10.238.10">
    <property type="entry name" value="EF-hand"/>
    <property type="match status" value="2"/>
</dbReference>
<name>A0AA90YW71_9RHOB</name>
<dbReference type="RefSeq" id="WP_170346724.1">
    <property type="nucleotide sequence ID" value="NZ_WQBF01000009.1"/>
</dbReference>
<evidence type="ECO:0000313" key="4">
    <source>
        <dbReference type="EMBL" id="NOE18995.1"/>
    </source>
</evidence>
<keyword evidence="6" id="KW-1185">Reference proteome</keyword>
<evidence type="ECO:0000256" key="1">
    <source>
        <dbReference type="SAM" id="SignalP"/>
    </source>
</evidence>
<evidence type="ECO:0000313" key="3">
    <source>
        <dbReference type="EMBL" id="NOD30528.1"/>
    </source>
</evidence>
<proteinExistence type="predicted"/>
<accession>A0AA90YW71</accession>
<dbReference type="PROSITE" id="PS50222">
    <property type="entry name" value="EF_HAND_2"/>
    <property type="match status" value="1"/>
</dbReference>
<gene>
    <name evidence="3" type="ORF">GS617_09640</name>
    <name evidence="4" type="ORF">GS634_12770</name>
</gene>
<dbReference type="SUPFAM" id="SSF47473">
    <property type="entry name" value="EF-hand"/>
    <property type="match status" value="1"/>
</dbReference>
<dbReference type="Proteomes" id="UP000597886">
    <property type="component" value="Unassembled WGS sequence"/>
</dbReference>
<protein>
    <recommendedName>
        <fullName evidence="2">EF-hand domain-containing protein</fullName>
    </recommendedName>
</protein>
<keyword evidence="1" id="KW-0732">Signal</keyword>
<dbReference type="InterPro" id="IPR002048">
    <property type="entry name" value="EF_hand_dom"/>
</dbReference>
<dbReference type="AlphaFoldDB" id="A0AA90YW71"/>
<reference evidence="4 6" key="1">
    <citation type="submission" date="2019-12" db="EMBL/GenBank/DDBJ databases">
        <title>Ruegeria JWLKs population differentiation of coral mucus and skeleton niches.</title>
        <authorList>
            <person name="Luo D."/>
        </authorList>
    </citation>
    <scope>NUCLEOTIDE SEQUENCE</scope>
    <source>
        <strain evidence="4">HKCCD6181</strain>
        <strain evidence="3 6">HKCCD6238</strain>
    </source>
</reference>
<evidence type="ECO:0000313" key="6">
    <source>
        <dbReference type="Proteomes" id="UP000599383"/>
    </source>
</evidence>
<evidence type="ECO:0000313" key="5">
    <source>
        <dbReference type="Proteomes" id="UP000597886"/>
    </source>
</evidence>
<dbReference type="Proteomes" id="UP000599383">
    <property type="component" value="Unassembled WGS sequence"/>
</dbReference>
<comment type="caution">
    <text evidence="4">The sequence shown here is derived from an EMBL/GenBank/DDBJ whole genome shotgun (WGS) entry which is preliminary data.</text>
</comment>
<feature type="domain" description="EF-hand" evidence="2">
    <location>
        <begin position="45"/>
        <end position="80"/>
    </location>
</feature>
<dbReference type="EMBL" id="WVQY01000003">
    <property type="protein sequence ID" value="NOD30528.1"/>
    <property type="molecule type" value="Genomic_DNA"/>
</dbReference>
<feature type="chain" id="PRO_5041705671" description="EF-hand domain-containing protein" evidence="1">
    <location>
        <begin position="20"/>
        <end position="115"/>
    </location>
</feature>
<feature type="signal peptide" evidence="1">
    <location>
        <begin position="1"/>
        <end position="19"/>
    </location>
</feature>
<dbReference type="GO" id="GO:0005509">
    <property type="term" value="F:calcium ion binding"/>
    <property type="evidence" value="ECO:0007669"/>
    <property type="project" value="InterPro"/>
</dbReference>
<evidence type="ECO:0000259" key="2">
    <source>
        <dbReference type="PROSITE" id="PS50222"/>
    </source>
</evidence>
<dbReference type="Pfam" id="PF13202">
    <property type="entry name" value="EF-hand_5"/>
    <property type="match status" value="2"/>
</dbReference>
<dbReference type="InterPro" id="IPR011992">
    <property type="entry name" value="EF-hand-dom_pair"/>
</dbReference>
<sequence>MKRAIFVFTAAFLASATNAETVAELHEKELNAIDANNDGFLSKDEFDAFSDYAFQAMDEDKNGTLGQAEAKPFLDIKQFQNVDRNKDSFISRSEYDAQMNEDFGAADQNGNGQLD</sequence>
<organism evidence="4 5">
    <name type="scientific">Ruegeria atlantica</name>
    <dbReference type="NCBI Taxonomy" id="81569"/>
    <lineage>
        <taxon>Bacteria</taxon>
        <taxon>Pseudomonadati</taxon>
        <taxon>Pseudomonadota</taxon>
        <taxon>Alphaproteobacteria</taxon>
        <taxon>Rhodobacterales</taxon>
        <taxon>Roseobacteraceae</taxon>
        <taxon>Ruegeria</taxon>
    </lineage>
</organism>
<dbReference type="EMBL" id="WVRA01000004">
    <property type="protein sequence ID" value="NOE18995.1"/>
    <property type="molecule type" value="Genomic_DNA"/>
</dbReference>